<accession>C3X9U2</accession>
<evidence type="ECO:0000256" key="1">
    <source>
        <dbReference type="SAM" id="MobiDB-lite"/>
    </source>
</evidence>
<dbReference type="GeneID" id="77135037"/>
<organism evidence="3 4">
    <name type="scientific">Oxalobacter formigenes OXCC13</name>
    <dbReference type="NCBI Taxonomy" id="556269"/>
    <lineage>
        <taxon>Bacteria</taxon>
        <taxon>Pseudomonadati</taxon>
        <taxon>Pseudomonadota</taxon>
        <taxon>Betaproteobacteria</taxon>
        <taxon>Burkholderiales</taxon>
        <taxon>Oxalobacteraceae</taxon>
        <taxon>Oxalobacter</taxon>
    </lineage>
</organism>
<dbReference type="InterPro" id="IPR013046">
    <property type="entry name" value="GpV/Gp45"/>
</dbReference>
<proteinExistence type="predicted"/>
<dbReference type="InterPro" id="IPR037026">
    <property type="entry name" value="Vgr_OB-fold_dom_sf"/>
</dbReference>
<dbReference type="NCBIfam" id="TIGR01644">
    <property type="entry name" value="phage_P2_V"/>
    <property type="match status" value="1"/>
</dbReference>
<dbReference type="InterPro" id="IPR044033">
    <property type="entry name" value="GpV-like_apex"/>
</dbReference>
<dbReference type="AlphaFoldDB" id="C3X9U2"/>
<dbReference type="Gene3D" id="2.40.50.230">
    <property type="entry name" value="Gp5 N-terminal domain"/>
    <property type="match status" value="1"/>
</dbReference>
<protein>
    <submittedName>
        <fullName evidence="3">Phage baseplate assembly protein V</fullName>
    </submittedName>
</protein>
<dbReference type="RefSeq" id="WP_005880783.1">
    <property type="nucleotide sequence ID" value="NZ_CP019430.1"/>
</dbReference>
<name>C3X9U2_OXAFO</name>
<keyword evidence="4" id="KW-1185">Reference proteome</keyword>
<dbReference type="STRING" id="847.BRW83_1150"/>
<dbReference type="InterPro" id="IPR041599">
    <property type="entry name" value="Gp138_N"/>
</dbReference>
<dbReference type="HOGENOM" id="CLU_098186_0_0_4"/>
<evidence type="ECO:0000313" key="4">
    <source>
        <dbReference type="Proteomes" id="UP000005089"/>
    </source>
</evidence>
<dbReference type="Pfam" id="PF18946">
    <property type="entry name" value="Apex"/>
    <property type="match status" value="1"/>
</dbReference>
<dbReference type="EMBL" id="GG658170">
    <property type="protein sequence ID" value="EEO29968.1"/>
    <property type="molecule type" value="Genomic_DNA"/>
</dbReference>
<feature type="domain" description="Phage protein Gp138 N-terminal" evidence="2">
    <location>
        <begin position="32"/>
        <end position="133"/>
    </location>
</feature>
<feature type="region of interest" description="Disordered" evidence="1">
    <location>
        <begin position="216"/>
        <end position="241"/>
    </location>
</feature>
<gene>
    <name evidence="3" type="ORF">OFBG_00996</name>
</gene>
<sequence length="241" mass="24924">MMAFEDYERSSSLESTVRTALTGAQAGIWTALPGIVQSFDASAVTAVVQPAIKAMVTRPDGEKQAAKLPLLLDCPVVFPRGGGCTLTFPVKAGDECLVVFSARCIDAWWQSGGIQLPMESRMHDLSDGFVMVGPMSQAKKIGNISTTAVQLRSDDGVAFVEIDPGSKNIRAKTSSLVSIEAPDIHLTGNVTITGTVTQSGGNTAMTGNVSVNGDVSANGISLSQHKHGGVTSGGGTTSTPV</sequence>
<evidence type="ECO:0000313" key="3">
    <source>
        <dbReference type="EMBL" id="EEO29968.1"/>
    </source>
</evidence>
<dbReference type="Pfam" id="PF18352">
    <property type="entry name" value="Gp138_N"/>
    <property type="match status" value="1"/>
</dbReference>
<feature type="compositionally biased region" description="Gly residues" evidence="1">
    <location>
        <begin position="230"/>
        <end position="241"/>
    </location>
</feature>
<evidence type="ECO:0000259" key="2">
    <source>
        <dbReference type="Pfam" id="PF18352"/>
    </source>
</evidence>
<dbReference type="Proteomes" id="UP000005089">
    <property type="component" value="Unassembled WGS sequence"/>
</dbReference>
<reference evidence="3 4" key="1">
    <citation type="submission" date="2009-02" db="EMBL/GenBank/DDBJ databases">
        <title>The Genome Sequence of Oxalobacter formigenes OXCC13.</title>
        <authorList>
            <consortium name="The Broad Institute Genome Sequencing Platform"/>
            <person name="Ward D."/>
            <person name="Young S.K."/>
            <person name="Kodira C.D."/>
            <person name="Zeng Q."/>
            <person name="Koehrsen M."/>
            <person name="Alvarado L."/>
            <person name="Berlin A."/>
            <person name="Borenstein D."/>
            <person name="Chen Z."/>
            <person name="Engels R."/>
            <person name="Freedman E."/>
            <person name="Gellesch M."/>
            <person name="Goldberg J."/>
            <person name="Griggs A."/>
            <person name="Gujja S."/>
            <person name="Heiman D."/>
            <person name="Hepburn T."/>
            <person name="Howarth C."/>
            <person name="Jen D."/>
            <person name="Larson L."/>
            <person name="Lewis B."/>
            <person name="Mehta T."/>
            <person name="Park D."/>
            <person name="Pearson M."/>
            <person name="Roberts A."/>
            <person name="Saif S."/>
            <person name="Shea T."/>
            <person name="Shenoy N."/>
            <person name="Sisk P."/>
            <person name="Stolte C."/>
            <person name="Sykes S."/>
            <person name="Walk T."/>
            <person name="White J."/>
            <person name="Yandava C."/>
            <person name="Allison M.J."/>
            <person name="Lander E."/>
            <person name="Nusbaum C."/>
            <person name="Galagan J."/>
            <person name="Birren B."/>
        </authorList>
    </citation>
    <scope>NUCLEOTIDE SEQUENCE [LARGE SCALE GENOMIC DNA]</scope>
    <source>
        <strain evidence="3 4">OXCC13</strain>
    </source>
</reference>
<dbReference type="eggNOG" id="COG4540">
    <property type="taxonomic scope" value="Bacteria"/>
</dbReference>